<accession>A0A6I0F4T8</accession>
<protein>
    <submittedName>
        <fullName evidence="10">Branched-chain amino acid ABC transporter permease</fullName>
    </submittedName>
</protein>
<keyword evidence="4 9" id="KW-0812">Transmembrane</keyword>
<dbReference type="CDD" id="cd06582">
    <property type="entry name" value="TM_PBP1_LivH_like"/>
    <property type="match status" value="1"/>
</dbReference>
<dbReference type="OrthoDB" id="9807115at2"/>
<evidence type="ECO:0000256" key="1">
    <source>
        <dbReference type="ARBA" id="ARBA00004651"/>
    </source>
</evidence>
<gene>
    <name evidence="10" type="ORF">F8154_08210</name>
</gene>
<feature type="transmembrane region" description="Helical" evidence="9">
    <location>
        <begin position="124"/>
        <end position="152"/>
    </location>
</feature>
<feature type="transmembrane region" description="Helical" evidence="9">
    <location>
        <begin position="223"/>
        <end position="247"/>
    </location>
</feature>
<dbReference type="GO" id="GO:0005886">
    <property type="term" value="C:plasma membrane"/>
    <property type="evidence" value="ECO:0007669"/>
    <property type="project" value="UniProtKB-SubCell"/>
</dbReference>
<organism evidence="10 11">
    <name type="scientific">Alkaliphilus pronyensis</name>
    <dbReference type="NCBI Taxonomy" id="1482732"/>
    <lineage>
        <taxon>Bacteria</taxon>
        <taxon>Bacillati</taxon>
        <taxon>Bacillota</taxon>
        <taxon>Clostridia</taxon>
        <taxon>Peptostreptococcales</taxon>
        <taxon>Natronincolaceae</taxon>
        <taxon>Alkaliphilus</taxon>
    </lineage>
</organism>
<feature type="transmembrane region" description="Helical" evidence="9">
    <location>
        <begin position="12"/>
        <end position="37"/>
    </location>
</feature>
<dbReference type="PANTHER" id="PTHR11795">
    <property type="entry name" value="BRANCHED-CHAIN AMINO ACID TRANSPORT SYSTEM PERMEASE PROTEIN LIVH"/>
    <property type="match status" value="1"/>
</dbReference>
<name>A0A6I0F4T8_9FIRM</name>
<dbReference type="Proteomes" id="UP000432715">
    <property type="component" value="Unassembled WGS sequence"/>
</dbReference>
<evidence type="ECO:0000256" key="6">
    <source>
        <dbReference type="ARBA" id="ARBA00022989"/>
    </source>
</evidence>
<dbReference type="PANTHER" id="PTHR11795:SF442">
    <property type="entry name" value="ABC TRANSPORTER ATP-BINDING PROTEIN"/>
    <property type="match status" value="1"/>
</dbReference>
<comment type="subcellular location">
    <subcellularLocation>
        <location evidence="1">Cell membrane</location>
        <topology evidence="1">Multi-pass membrane protein</topology>
    </subcellularLocation>
</comment>
<dbReference type="EMBL" id="WBZC01000026">
    <property type="protein sequence ID" value="KAB3534699.1"/>
    <property type="molecule type" value="Genomic_DNA"/>
</dbReference>
<dbReference type="RefSeq" id="WP_151861133.1">
    <property type="nucleotide sequence ID" value="NZ_WBZC01000026.1"/>
</dbReference>
<reference evidence="10 11" key="1">
    <citation type="submission" date="2019-10" db="EMBL/GenBank/DDBJ databases">
        <title>Alkaliphilus serpentinus sp. nov. and Alkaliphilus pronyensis sp. nov., two novel anaerobic alkaliphilic species isolated from the serpentinized-hosted hydrothermal field of the Prony Bay (New Caledonia).</title>
        <authorList>
            <person name="Postec A."/>
        </authorList>
    </citation>
    <scope>NUCLEOTIDE SEQUENCE [LARGE SCALE GENOMIC DNA]</scope>
    <source>
        <strain evidence="10 11">LacV</strain>
    </source>
</reference>
<feature type="transmembrane region" description="Helical" evidence="9">
    <location>
        <begin position="90"/>
        <end position="112"/>
    </location>
</feature>
<dbReference type="InterPro" id="IPR052157">
    <property type="entry name" value="BCAA_transport_permease"/>
</dbReference>
<sequence length="288" mass="30293">MDIFVTLLINGLAEGALIFLMASGLSIILGLMGVVNFTHGTLFLWGGYIFVWIFTFTNSFILGVLGAIIIVFALGAFFEKFFVSRVYGNVPAQILITLGLQVIFTDLVRLFWGATPITVARPSYLAGTWTIGGVTIVQYRIFLIVVGLLIALGIHKLLSKTKIGMVIRAGVQRPDMVQALGINIKLYFTLVFAAGAALAGLGGALYAPLVGSISSTAGLHNQVLAFIVVVIGGMGSFIGSAAGSLFLGLMGAAVAWYAPSLAVVANVTLMALVLAFKPDGLFGLAVKK</sequence>
<evidence type="ECO:0000256" key="4">
    <source>
        <dbReference type="ARBA" id="ARBA00022692"/>
    </source>
</evidence>
<evidence type="ECO:0000256" key="3">
    <source>
        <dbReference type="ARBA" id="ARBA00022475"/>
    </source>
</evidence>
<dbReference type="GO" id="GO:0022857">
    <property type="term" value="F:transmembrane transporter activity"/>
    <property type="evidence" value="ECO:0007669"/>
    <property type="project" value="InterPro"/>
</dbReference>
<feature type="transmembrane region" description="Helical" evidence="9">
    <location>
        <begin position="49"/>
        <end position="78"/>
    </location>
</feature>
<keyword evidence="7 9" id="KW-0472">Membrane</keyword>
<keyword evidence="11" id="KW-1185">Reference proteome</keyword>
<dbReference type="GO" id="GO:0006865">
    <property type="term" value="P:amino acid transport"/>
    <property type="evidence" value="ECO:0007669"/>
    <property type="project" value="UniProtKB-KW"/>
</dbReference>
<keyword evidence="5" id="KW-0029">Amino-acid transport</keyword>
<dbReference type="AlphaFoldDB" id="A0A6I0F4T8"/>
<feature type="transmembrane region" description="Helical" evidence="9">
    <location>
        <begin position="254"/>
        <end position="276"/>
    </location>
</feature>
<evidence type="ECO:0000256" key="7">
    <source>
        <dbReference type="ARBA" id="ARBA00023136"/>
    </source>
</evidence>
<comment type="similarity">
    <text evidence="8">Belongs to the binding-protein-dependent transport system permease family. LivHM subfamily.</text>
</comment>
<evidence type="ECO:0000256" key="8">
    <source>
        <dbReference type="ARBA" id="ARBA00037998"/>
    </source>
</evidence>
<keyword evidence="6 9" id="KW-1133">Transmembrane helix</keyword>
<proteinExistence type="inferred from homology"/>
<comment type="caution">
    <text evidence="10">The sequence shown here is derived from an EMBL/GenBank/DDBJ whole genome shotgun (WGS) entry which is preliminary data.</text>
</comment>
<keyword evidence="2" id="KW-0813">Transport</keyword>
<feature type="transmembrane region" description="Helical" evidence="9">
    <location>
        <begin position="186"/>
        <end position="211"/>
    </location>
</feature>
<evidence type="ECO:0000256" key="9">
    <source>
        <dbReference type="SAM" id="Phobius"/>
    </source>
</evidence>
<keyword evidence="3" id="KW-1003">Cell membrane</keyword>
<evidence type="ECO:0000256" key="2">
    <source>
        <dbReference type="ARBA" id="ARBA00022448"/>
    </source>
</evidence>
<evidence type="ECO:0000256" key="5">
    <source>
        <dbReference type="ARBA" id="ARBA00022970"/>
    </source>
</evidence>
<evidence type="ECO:0000313" key="11">
    <source>
        <dbReference type="Proteomes" id="UP000432715"/>
    </source>
</evidence>
<evidence type="ECO:0000313" key="10">
    <source>
        <dbReference type="EMBL" id="KAB3534699.1"/>
    </source>
</evidence>
<dbReference type="InterPro" id="IPR001851">
    <property type="entry name" value="ABC_transp_permease"/>
</dbReference>
<dbReference type="Pfam" id="PF02653">
    <property type="entry name" value="BPD_transp_2"/>
    <property type="match status" value="1"/>
</dbReference>